<dbReference type="GO" id="GO:0019854">
    <property type="term" value="P:L-ascorbic acid catabolic process"/>
    <property type="evidence" value="ECO:0007669"/>
    <property type="project" value="TreeGrafter"/>
</dbReference>
<dbReference type="InterPro" id="IPR013785">
    <property type="entry name" value="Aldolase_TIM"/>
</dbReference>
<sequence>MTLTDFPYIQVALDIIDLKFLEKVLSFLPNSNKLLIEAGTPLIKKFGSGVINTIRQYFPDSYVIADMKTLDVGKIEVKICADDGANAMAVSGLAPLETIVSSIKAGKERNIDIILDLMNVAEPLKLLSELPELPKIVLFHRGIDQEGNMEHPWNLIQQIRKDFPHVLVAVAGGLNLESSVKALSKGVQIIVIGRAITASEDITRSCNDFLKLLK</sequence>
<dbReference type="PANTHER" id="PTHR35039">
    <property type="entry name" value="3-KETO-L-GULONATE-6-PHOSPHATE DECARBOXYLASE SGBH-RELATED"/>
    <property type="match status" value="1"/>
</dbReference>
<protein>
    <submittedName>
        <fullName evidence="3">Orotidine 5'-phosphate decarboxylase</fullName>
        <ecNumber evidence="3">4.1.1.23</ecNumber>
    </submittedName>
</protein>
<keyword evidence="1 3" id="KW-0456">Lyase</keyword>
<dbReference type="Gene3D" id="3.20.20.70">
    <property type="entry name" value="Aldolase class I"/>
    <property type="match status" value="1"/>
</dbReference>
<dbReference type="SUPFAM" id="SSF51366">
    <property type="entry name" value="Ribulose-phoshate binding barrel"/>
    <property type="match status" value="1"/>
</dbReference>
<dbReference type="Proteomes" id="UP001200513">
    <property type="component" value="Chromosome"/>
</dbReference>
<evidence type="ECO:0000256" key="1">
    <source>
        <dbReference type="ARBA" id="ARBA00023239"/>
    </source>
</evidence>
<dbReference type="GO" id="GO:0006207">
    <property type="term" value="P:'de novo' pyrimidine nucleobase biosynthetic process"/>
    <property type="evidence" value="ECO:0007669"/>
    <property type="project" value="InterPro"/>
</dbReference>
<dbReference type="GO" id="GO:0004590">
    <property type="term" value="F:orotidine-5'-phosphate decarboxylase activity"/>
    <property type="evidence" value="ECO:0007669"/>
    <property type="project" value="UniProtKB-EC"/>
</dbReference>
<dbReference type="InterPro" id="IPR011060">
    <property type="entry name" value="RibuloseP-bd_barrel"/>
</dbReference>
<dbReference type="PANTHER" id="PTHR35039:SF3">
    <property type="entry name" value="3-KETO-L-GULONATE-6-PHOSPHATE DECARBOXYLASE SGBH-RELATED"/>
    <property type="match status" value="1"/>
</dbReference>
<evidence type="ECO:0000313" key="3">
    <source>
        <dbReference type="EMBL" id="UJG43388.1"/>
    </source>
</evidence>
<proteinExistence type="predicted"/>
<dbReference type="InterPro" id="IPR001754">
    <property type="entry name" value="OMPdeCOase_dom"/>
</dbReference>
<organism evidence="3">
    <name type="scientific">Candidatus Heimdallarchaeum endolithica</name>
    <dbReference type="NCBI Taxonomy" id="2876572"/>
    <lineage>
        <taxon>Archaea</taxon>
        <taxon>Promethearchaeati</taxon>
        <taxon>Candidatus Heimdallarchaeota</taxon>
        <taxon>Candidatus Heimdallarchaeia (ex Rinke et al. 2021) (nom. nud.)</taxon>
        <taxon>Candidatus Heimdallarchaeales</taxon>
        <taxon>Candidatus Heimdallarchaeaceae</taxon>
        <taxon>Candidatus Heimdallarchaeum</taxon>
    </lineage>
</organism>
<gene>
    <name evidence="3" type="ORF">K9W46_13580</name>
</gene>
<dbReference type="EC" id="4.1.1.23" evidence="3"/>
<reference evidence="3" key="1">
    <citation type="journal article" date="2022" name="Nat. Microbiol.">
        <title>Unique mobile elements and scalable gene flow at the prokaryote-eukaryote boundary revealed by circularized Asgard archaea genomes.</title>
        <authorList>
            <person name="Wu F."/>
            <person name="Speth D.R."/>
            <person name="Philosof A."/>
            <person name="Cremiere A."/>
            <person name="Narayanan A."/>
            <person name="Barco R.A."/>
            <person name="Connon S.A."/>
            <person name="Amend J.P."/>
            <person name="Antoshechkin I.A."/>
            <person name="Orphan V.J."/>
        </authorList>
    </citation>
    <scope>NUCLEOTIDE SEQUENCE</scope>
    <source>
        <strain evidence="3">PR6</strain>
    </source>
</reference>
<dbReference type="Pfam" id="PF00215">
    <property type="entry name" value="OMPdecase"/>
    <property type="match status" value="1"/>
</dbReference>
<accession>A0A9Y1BQM3</accession>
<feature type="domain" description="Orotidine 5'-phosphate decarboxylase" evidence="2">
    <location>
        <begin position="8"/>
        <end position="209"/>
    </location>
</feature>
<dbReference type="EMBL" id="CP084167">
    <property type="protein sequence ID" value="UJG43388.1"/>
    <property type="molecule type" value="Genomic_DNA"/>
</dbReference>
<name>A0A9Y1BQM3_9ARCH</name>
<dbReference type="SMART" id="SM00934">
    <property type="entry name" value="OMPdecase"/>
    <property type="match status" value="1"/>
</dbReference>
<evidence type="ECO:0000259" key="2">
    <source>
        <dbReference type="SMART" id="SM00934"/>
    </source>
</evidence>
<dbReference type="AlphaFoldDB" id="A0A9Y1BQM3"/>
<dbReference type="GO" id="GO:0033982">
    <property type="term" value="F:3-dehydro-L-gulonate-6-phosphate decarboxylase activity"/>
    <property type="evidence" value="ECO:0007669"/>
    <property type="project" value="TreeGrafter"/>
</dbReference>